<keyword evidence="3" id="KW-0732">Signal</keyword>
<dbReference type="SUPFAM" id="SSF48452">
    <property type="entry name" value="TPR-like"/>
    <property type="match status" value="1"/>
</dbReference>
<dbReference type="InterPro" id="IPR011990">
    <property type="entry name" value="TPR-like_helical_dom_sf"/>
</dbReference>
<organism evidence="9 10">
    <name type="scientific">Pedobacter mendelii</name>
    <dbReference type="NCBI Taxonomy" id="1908240"/>
    <lineage>
        <taxon>Bacteria</taxon>
        <taxon>Pseudomonadati</taxon>
        <taxon>Bacteroidota</taxon>
        <taxon>Sphingobacteriia</taxon>
        <taxon>Sphingobacteriales</taxon>
        <taxon>Sphingobacteriaceae</taxon>
        <taxon>Pedobacter</taxon>
    </lineage>
</organism>
<accession>A0ABQ2BFY0</accession>
<comment type="caution">
    <text evidence="9">The sequence shown here is derived from an EMBL/GenBank/DDBJ whole genome shotgun (WGS) entry which is preliminary data.</text>
</comment>
<evidence type="ECO:0000256" key="3">
    <source>
        <dbReference type="ARBA" id="ARBA00022729"/>
    </source>
</evidence>
<evidence type="ECO:0000313" key="9">
    <source>
        <dbReference type="EMBL" id="GGI25288.1"/>
    </source>
</evidence>
<feature type="domain" description="SusD-like N-terminal" evidence="8">
    <location>
        <begin position="11"/>
        <end position="224"/>
    </location>
</feature>
<evidence type="ECO:0000256" key="1">
    <source>
        <dbReference type="ARBA" id="ARBA00004442"/>
    </source>
</evidence>
<evidence type="ECO:0000256" key="2">
    <source>
        <dbReference type="ARBA" id="ARBA00006275"/>
    </source>
</evidence>
<sequence length="502" mass="56425">MATTCFTSCEKFLNEKPSKGTSVLIQNASDLNALLENYSLFNQENNNITINGTDDNGFSVALYNARPTTFTIPQIEFTLWDKTDLANRDVSDFSGTNFWTGEYAKIFNANLVLYNVDKVTGTAEEKANLKSDAYLIRAYSYWQLATTYCLPYTEANKNEPGLPIKTTPDYDVPARSSLAETYQLIEADLTEALKITVPLVQNGRARPWRSNSAAANAFAARYYLNRNDYVKALTYANASLSLYSTLINYNTEMSFGTPSTVSIDPSTPNARTVTLTFPYTHNREAGNDPTDAFAWKELLYYRLIHNTTQWFIPSQELLNLYDQNNDLRYKYHYTQGFSYKKGLTSPSFNYPGYVFFAETKIPEGPTVAEMILTKAECQARTGDFGGAMITVNLLYSKRTVTGTAPLAAVNPDQAIAVILQERRRELPFAQRWADIRRFNTNSYPADDVAVISKIFYPYTPSAVQNTQPTQLYTLPANSRRFASPLPQTDINNGAGAIKQNTY</sequence>
<keyword evidence="10" id="KW-1185">Reference proteome</keyword>
<evidence type="ECO:0000256" key="5">
    <source>
        <dbReference type="ARBA" id="ARBA00023237"/>
    </source>
</evidence>
<evidence type="ECO:0000259" key="8">
    <source>
        <dbReference type="Pfam" id="PF14322"/>
    </source>
</evidence>
<feature type="region of interest" description="Disordered" evidence="6">
    <location>
        <begin position="483"/>
        <end position="502"/>
    </location>
</feature>
<keyword evidence="5" id="KW-0998">Cell outer membrane</keyword>
<dbReference type="EMBL" id="BMDJ01000004">
    <property type="protein sequence ID" value="GGI25288.1"/>
    <property type="molecule type" value="Genomic_DNA"/>
</dbReference>
<gene>
    <name evidence="9" type="ORF">GCM10008119_16910</name>
</gene>
<dbReference type="Pfam" id="PF07980">
    <property type="entry name" value="SusD_RagB"/>
    <property type="match status" value="1"/>
</dbReference>
<feature type="domain" description="RagB/SusD" evidence="7">
    <location>
        <begin position="368"/>
        <end position="501"/>
    </location>
</feature>
<comment type="subcellular location">
    <subcellularLocation>
        <location evidence="1">Cell outer membrane</location>
    </subcellularLocation>
</comment>
<comment type="similarity">
    <text evidence="2">Belongs to the SusD family.</text>
</comment>
<dbReference type="InterPro" id="IPR033985">
    <property type="entry name" value="SusD-like_N"/>
</dbReference>
<proteinExistence type="inferred from homology"/>
<reference evidence="10" key="1">
    <citation type="journal article" date="2019" name="Int. J. Syst. Evol. Microbiol.">
        <title>The Global Catalogue of Microorganisms (GCM) 10K type strain sequencing project: providing services to taxonomists for standard genome sequencing and annotation.</title>
        <authorList>
            <consortium name="The Broad Institute Genomics Platform"/>
            <consortium name="The Broad Institute Genome Sequencing Center for Infectious Disease"/>
            <person name="Wu L."/>
            <person name="Ma J."/>
        </authorList>
    </citation>
    <scope>NUCLEOTIDE SEQUENCE [LARGE SCALE GENOMIC DNA]</scope>
    <source>
        <strain evidence="10">CCM 8939</strain>
    </source>
</reference>
<evidence type="ECO:0008006" key="11">
    <source>
        <dbReference type="Google" id="ProtNLM"/>
    </source>
</evidence>
<evidence type="ECO:0000256" key="4">
    <source>
        <dbReference type="ARBA" id="ARBA00023136"/>
    </source>
</evidence>
<evidence type="ECO:0000259" key="7">
    <source>
        <dbReference type="Pfam" id="PF07980"/>
    </source>
</evidence>
<name>A0ABQ2BFY0_9SPHI</name>
<evidence type="ECO:0000313" key="10">
    <source>
        <dbReference type="Proteomes" id="UP000645390"/>
    </source>
</evidence>
<evidence type="ECO:0000256" key="6">
    <source>
        <dbReference type="SAM" id="MobiDB-lite"/>
    </source>
</evidence>
<dbReference type="InterPro" id="IPR012944">
    <property type="entry name" value="SusD_RagB_dom"/>
</dbReference>
<dbReference type="Proteomes" id="UP000645390">
    <property type="component" value="Unassembled WGS sequence"/>
</dbReference>
<keyword evidence="4" id="KW-0472">Membrane</keyword>
<protein>
    <recommendedName>
        <fullName evidence="11">RagB/SusD family nutrient uptake outer membrane protein</fullName>
    </recommendedName>
</protein>
<dbReference type="Pfam" id="PF14322">
    <property type="entry name" value="SusD-like_3"/>
    <property type="match status" value="1"/>
</dbReference>
<dbReference type="Gene3D" id="1.25.40.390">
    <property type="match status" value="1"/>
</dbReference>